<proteinExistence type="predicted"/>
<feature type="non-terminal residue" evidence="1">
    <location>
        <position position="55"/>
    </location>
</feature>
<dbReference type="AlphaFoldDB" id="A0A093HUT1"/>
<dbReference type="Proteomes" id="UP000053584">
    <property type="component" value="Unassembled WGS sequence"/>
</dbReference>
<reference evidence="1 2" key="1">
    <citation type="submission" date="2014-04" db="EMBL/GenBank/DDBJ databases">
        <title>Genome evolution of avian class.</title>
        <authorList>
            <person name="Zhang G."/>
            <person name="Li C."/>
        </authorList>
    </citation>
    <scope>NUCLEOTIDE SEQUENCE [LARGE SCALE GENOMIC DNA]</scope>
    <source>
        <strain evidence="1">BGI_N308</strain>
    </source>
</reference>
<protein>
    <submittedName>
        <fullName evidence="1">Uncharacterized protein</fullName>
    </submittedName>
</protein>
<accession>A0A093HUT1</accession>
<organism evidence="1 2">
    <name type="scientific">Struthio camelus australis</name>
    <dbReference type="NCBI Taxonomy" id="441894"/>
    <lineage>
        <taxon>Eukaryota</taxon>
        <taxon>Metazoa</taxon>
        <taxon>Chordata</taxon>
        <taxon>Craniata</taxon>
        <taxon>Vertebrata</taxon>
        <taxon>Euteleostomi</taxon>
        <taxon>Archelosauria</taxon>
        <taxon>Archosauria</taxon>
        <taxon>Dinosauria</taxon>
        <taxon>Saurischia</taxon>
        <taxon>Theropoda</taxon>
        <taxon>Coelurosauria</taxon>
        <taxon>Aves</taxon>
        <taxon>Palaeognathae</taxon>
        <taxon>Struthioniformes</taxon>
        <taxon>Struthionidae</taxon>
        <taxon>Struthio</taxon>
    </lineage>
</organism>
<name>A0A093HUT1_STRCA</name>
<sequence>NGHKPKRRKFGLNMRKNFFTVRVVEHWKRLPREVVKSPFLEIFKTCLDTFLGNVV</sequence>
<gene>
    <name evidence="1" type="ORF">N308_01282</name>
</gene>
<evidence type="ECO:0000313" key="2">
    <source>
        <dbReference type="Proteomes" id="UP000053584"/>
    </source>
</evidence>
<feature type="non-terminal residue" evidence="1">
    <location>
        <position position="1"/>
    </location>
</feature>
<keyword evidence="2" id="KW-1185">Reference proteome</keyword>
<evidence type="ECO:0000313" key="1">
    <source>
        <dbReference type="EMBL" id="KFV83275.1"/>
    </source>
</evidence>
<dbReference type="EMBL" id="KL206550">
    <property type="protein sequence ID" value="KFV83275.1"/>
    <property type="molecule type" value="Genomic_DNA"/>
</dbReference>